<dbReference type="Gene3D" id="1.10.287.1080">
    <property type="entry name" value="MazG-like"/>
    <property type="match status" value="2"/>
</dbReference>
<dbReference type="GO" id="GO:0046061">
    <property type="term" value="P:dATP catabolic process"/>
    <property type="evidence" value="ECO:0007669"/>
    <property type="project" value="TreeGrafter"/>
</dbReference>
<dbReference type="GO" id="GO:0006203">
    <property type="term" value="P:dGTP catabolic process"/>
    <property type="evidence" value="ECO:0007669"/>
    <property type="project" value="TreeGrafter"/>
</dbReference>
<dbReference type="GO" id="GO:0046076">
    <property type="term" value="P:dTTP catabolic process"/>
    <property type="evidence" value="ECO:0007669"/>
    <property type="project" value="TreeGrafter"/>
</dbReference>
<dbReference type="NCBIfam" id="TIGR00444">
    <property type="entry name" value="mazG"/>
    <property type="match status" value="1"/>
</dbReference>
<protein>
    <recommendedName>
        <fullName evidence="4">Nucleoside triphosphate pyrophosphohydrolase</fullName>
        <ecNumber evidence="3">3.6.1.8</ecNumber>
    </recommendedName>
</protein>
<dbReference type="GO" id="GO:0046052">
    <property type="term" value="P:UTP catabolic process"/>
    <property type="evidence" value="ECO:0007669"/>
    <property type="project" value="TreeGrafter"/>
</dbReference>
<dbReference type="SUPFAM" id="SSF101386">
    <property type="entry name" value="all-alpha NTP pyrophosphatases"/>
    <property type="match status" value="2"/>
</dbReference>
<feature type="domain" description="NTP pyrophosphohydrolase MazG-like" evidence="6">
    <location>
        <begin position="67"/>
        <end position="140"/>
    </location>
</feature>
<dbReference type="CDD" id="cd11528">
    <property type="entry name" value="NTP-PPase_MazG_Nterm"/>
    <property type="match status" value="1"/>
</dbReference>
<dbReference type="KEGG" id="scor:J3U87_21625"/>
<evidence type="ECO:0000256" key="4">
    <source>
        <dbReference type="ARBA" id="ARBA00074799"/>
    </source>
</evidence>
<dbReference type="Proteomes" id="UP000663929">
    <property type="component" value="Chromosome"/>
</dbReference>
<dbReference type="Pfam" id="PF03819">
    <property type="entry name" value="MazG"/>
    <property type="match status" value="2"/>
</dbReference>
<dbReference type="PANTHER" id="PTHR30522:SF0">
    <property type="entry name" value="NUCLEOSIDE TRIPHOSPHATE PYROPHOSPHOHYDROLASE"/>
    <property type="match status" value="1"/>
</dbReference>
<dbReference type="GO" id="GO:0046047">
    <property type="term" value="P:TTP catabolic process"/>
    <property type="evidence" value="ECO:0007669"/>
    <property type="project" value="TreeGrafter"/>
</dbReference>
<dbReference type="NCBIfam" id="NF007113">
    <property type="entry name" value="PRK09562.1"/>
    <property type="match status" value="1"/>
</dbReference>
<evidence type="ECO:0000259" key="6">
    <source>
        <dbReference type="Pfam" id="PF03819"/>
    </source>
</evidence>
<dbReference type="FunFam" id="1.10.287.1080:FF:000003">
    <property type="entry name" value="Nucleoside triphosphate pyrophosphohydrolase"/>
    <property type="match status" value="1"/>
</dbReference>
<evidence type="ECO:0000256" key="3">
    <source>
        <dbReference type="ARBA" id="ARBA00066372"/>
    </source>
</evidence>
<dbReference type="CDD" id="cd11529">
    <property type="entry name" value="NTP-PPase_MazG_Cterm"/>
    <property type="match status" value="1"/>
</dbReference>
<evidence type="ECO:0000256" key="1">
    <source>
        <dbReference type="ARBA" id="ARBA00052141"/>
    </source>
</evidence>
<keyword evidence="8" id="KW-1185">Reference proteome</keyword>
<accession>A0A8A4TG57</accession>
<proteinExistence type="inferred from homology"/>
<feature type="region of interest" description="Disordered" evidence="5">
    <location>
        <begin position="1"/>
        <end position="29"/>
    </location>
</feature>
<organism evidence="7 8">
    <name type="scientific">Sulfidibacter corallicola</name>
    <dbReference type="NCBI Taxonomy" id="2818388"/>
    <lineage>
        <taxon>Bacteria</taxon>
        <taxon>Pseudomonadati</taxon>
        <taxon>Acidobacteriota</taxon>
        <taxon>Holophagae</taxon>
        <taxon>Acanthopleuribacterales</taxon>
        <taxon>Acanthopleuribacteraceae</taxon>
        <taxon>Sulfidibacter</taxon>
    </lineage>
</organism>
<feature type="domain" description="NTP pyrophosphohydrolase MazG-like" evidence="6">
    <location>
        <begin position="206"/>
        <end position="265"/>
    </location>
</feature>
<evidence type="ECO:0000256" key="5">
    <source>
        <dbReference type="SAM" id="MobiDB-lite"/>
    </source>
</evidence>
<dbReference type="FunFam" id="1.10.287.1080:FF:000001">
    <property type="entry name" value="Nucleoside triphosphate pyrophosphohydrolase"/>
    <property type="match status" value="1"/>
</dbReference>
<gene>
    <name evidence="7" type="primary">mazG</name>
    <name evidence="7" type="ORF">J3U87_21625</name>
</gene>
<dbReference type="GO" id="GO:0046081">
    <property type="term" value="P:dUTP catabolic process"/>
    <property type="evidence" value="ECO:0007669"/>
    <property type="project" value="TreeGrafter"/>
</dbReference>
<dbReference type="GO" id="GO:0006950">
    <property type="term" value="P:response to stress"/>
    <property type="evidence" value="ECO:0007669"/>
    <property type="project" value="UniProtKB-ARBA"/>
</dbReference>
<evidence type="ECO:0000313" key="8">
    <source>
        <dbReference type="Proteomes" id="UP000663929"/>
    </source>
</evidence>
<dbReference type="InterPro" id="IPR048011">
    <property type="entry name" value="NTP-PPase_MazG-like_C"/>
</dbReference>
<dbReference type="GO" id="GO:0047693">
    <property type="term" value="F:ATP diphosphatase activity"/>
    <property type="evidence" value="ECO:0007669"/>
    <property type="project" value="UniProtKB-EC"/>
</dbReference>
<evidence type="ECO:0000256" key="2">
    <source>
        <dbReference type="ARBA" id="ARBA00061115"/>
    </source>
</evidence>
<dbReference type="PANTHER" id="PTHR30522">
    <property type="entry name" value="NUCLEOSIDE TRIPHOSPHATE PYROPHOSPHOHYDROLASE"/>
    <property type="match status" value="1"/>
</dbReference>
<evidence type="ECO:0000313" key="7">
    <source>
        <dbReference type="EMBL" id="QTD48194.1"/>
    </source>
</evidence>
<dbReference type="InterPro" id="IPR004518">
    <property type="entry name" value="MazG-like_dom"/>
</dbReference>
<reference evidence="7" key="1">
    <citation type="submission" date="2021-03" db="EMBL/GenBank/DDBJ databases">
        <title>Acanthopleuribacteraceae sp. M133.</title>
        <authorList>
            <person name="Wang G."/>
        </authorList>
    </citation>
    <scope>NUCLEOTIDE SEQUENCE</scope>
    <source>
        <strain evidence="7">M133</strain>
    </source>
</reference>
<name>A0A8A4TG57_SULCO</name>
<dbReference type="EMBL" id="CP071793">
    <property type="protein sequence ID" value="QTD48194.1"/>
    <property type="molecule type" value="Genomic_DNA"/>
</dbReference>
<dbReference type="EC" id="3.6.1.8" evidence="3"/>
<dbReference type="InterPro" id="IPR011551">
    <property type="entry name" value="NTP_PyrPHydrolase_MazG"/>
</dbReference>
<keyword evidence="7" id="KW-0378">Hydrolase</keyword>
<sequence length="303" mass="34570">MSQSQSDPVRPTAFPGAPDPDTVDVTRDAQGQALFEDARAERIKDSFYRLVCVMERLRSGCPWDRKQTPASLKKYVLEEAYEVLEAIETEDWDLLREELGDFSLQAVFQAKIQEEADRFTIEDVMEGIVDKMIRRHPHVFGDLDLTQAEDVEANWDQWKRAEKGHTTADHSALDGLTKGLPALLEAYKIAKKAAKVGFDWDRPRQVIDKIHEELNEVEEALASGDGAALQEELGDVLFAAANLVRKAGFEPEETLRLANAKFSRRFRRMERLADERGQVFAELPLEEQETLWQAAKQWDHDKT</sequence>
<dbReference type="AlphaFoldDB" id="A0A8A4TG57"/>
<dbReference type="InterPro" id="IPR048015">
    <property type="entry name" value="NTP-PPase_MazG-like_N"/>
</dbReference>
<dbReference type="RefSeq" id="WP_237377852.1">
    <property type="nucleotide sequence ID" value="NZ_CP071793.1"/>
</dbReference>
<comment type="catalytic activity">
    <reaction evidence="1">
        <text>ATP + H2O = AMP + diphosphate + H(+)</text>
        <dbReference type="Rhea" id="RHEA:14245"/>
        <dbReference type="ChEBI" id="CHEBI:15377"/>
        <dbReference type="ChEBI" id="CHEBI:15378"/>
        <dbReference type="ChEBI" id="CHEBI:30616"/>
        <dbReference type="ChEBI" id="CHEBI:33019"/>
        <dbReference type="ChEBI" id="CHEBI:456215"/>
        <dbReference type="EC" id="3.6.1.8"/>
    </reaction>
</comment>
<comment type="similarity">
    <text evidence="2">Belongs to the nucleoside triphosphate pyrophosphohydrolase family.</text>
</comment>